<evidence type="ECO:0000256" key="6">
    <source>
        <dbReference type="ARBA" id="ARBA00023136"/>
    </source>
</evidence>
<feature type="transmembrane region" description="Helical" evidence="8">
    <location>
        <begin position="380"/>
        <end position="403"/>
    </location>
</feature>
<dbReference type="SUPFAM" id="SSF144091">
    <property type="entry name" value="Rhomboid-like"/>
    <property type="match status" value="1"/>
</dbReference>
<evidence type="ECO:0000259" key="9">
    <source>
        <dbReference type="Pfam" id="PF01694"/>
    </source>
</evidence>
<evidence type="ECO:0000256" key="4">
    <source>
        <dbReference type="ARBA" id="ARBA00022801"/>
    </source>
</evidence>
<feature type="transmembrane region" description="Helical" evidence="8">
    <location>
        <begin position="578"/>
        <end position="597"/>
    </location>
</feature>
<dbReference type="InterPro" id="IPR023395">
    <property type="entry name" value="MCP_dom_sf"/>
</dbReference>
<sequence length="668" mass="76263">TAQDLSEKKKNAKNAASIAAPTAFARSFILQGLALFYRTPIKLFRPLRVDYLLMARAVMPPIQDKKFSFHSTSLGMITHAVKQHGFIFIPRHILPPLVANSMIGAVLFTTYITVLSQFHGTSSFLESKYNHILQTPPPFAAVFISGAIAGAAQSLVAAPLDSLKVRFEVNDLLEGKHKSMFDFARNTWRELGIASIYRGIGLTLIKDSMSCGLFFGVFEFVKQQFYRAFIKEMDDFHENSSKKFQFIEPAFVLAAGGMAAISYHFVDYPLDKIRNIFLIEEAQSEYQHEQRPRLYKDTWEQCKLRIKRKGVIRFLYGDFGATILRAVPATSVGFLQNFHRSTFPSIRKYALDTRQYKNKLASYKNSLFQRTYRKRVTPSIWKPVLFALMASGSTFAIATNISAKKIKARRNMYHYYNSNDPNAGDIVTYREPWIKGIFHRSIQKIEDSQLYKDLCSNWAFMIKRWNSMSDSTKTVAVLIGINTIIFGMWQIPPLRIVMNRYFVHNPLSGRSFTLITSMFSHEAFWHYGFNMLALYSFGDLIYHIFGKEQFLAFYLSSGMIASCMSHVFSLRFKGYHNVMPSLGASGAIFACLAACAIQYPDSSVYLIFLPFFPIKISYALPAIMAFDLWGIFSGMTIFDHFAHLAGAIFGLIYTKFGQEQYWKSVEKI</sequence>
<evidence type="ECO:0000256" key="2">
    <source>
        <dbReference type="ARBA" id="ARBA00009045"/>
    </source>
</evidence>
<name>A0A9W4STU1_9GLOM</name>
<dbReference type="OrthoDB" id="10260614at2759"/>
<feature type="transmembrane region" description="Helical" evidence="8">
    <location>
        <begin position="552"/>
        <end position="572"/>
    </location>
</feature>
<feature type="transmembrane region" description="Helical" evidence="8">
    <location>
        <begin position="246"/>
        <end position="266"/>
    </location>
</feature>
<keyword evidence="3 7" id="KW-0812">Transmembrane</keyword>
<proteinExistence type="inferred from homology"/>
<dbReference type="GO" id="GO:0006465">
    <property type="term" value="P:signal peptide processing"/>
    <property type="evidence" value="ECO:0007669"/>
    <property type="project" value="TreeGrafter"/>
</dbReference>
<dbReference type="Gene3D" id="1.20.1540.10">
    <property type="entry name" value="Rhomboid-like"/>
    <property type="match status" value="1"/>
</dbReference>
<dbReference type="SUPFAM" id="SSF103506">
    <property type="entry name" value="Mitochondrial carrier"/>
    <property type="match status" value="1"/>
</dbReference>
<evidence type="ECO:0000256" key="7">
    <source>
        <dbReference type="PROSITE-ProRule" id="PRU00282"/>
    </source>
</evidence>
<dbReference type="InterPro" id="IPR022764">
    <property type="entry name" value="Peptidase_S54_rhomboid_dom"/>
</dbReference>
<feature type="domain" description="Peptidase S54 rhomboid" evidence="9">
    <location>
        <begin position="511"/>
        <end position="654"/>
    </location>
</feature>
<feature type="transmembrane region" description="Helical" evidence="8">
    <location>
        <begin position="138"/>
        <end position="158"/>
    </location>
</feature>
<dbReference type="GO" id="GO:0004252">
    <property type="term" value="F:serine-type endopeptidase activity"/>
    <property type="evidence" value="ECO:0007669"/>
    <property type="project" value="InterPro"/>
</dbReference>
<dbReference type="AlphaFoldDB" id="A0A9W4STU1"/>
<dbReference type="PANTHER" id="PTHR43731">
    <property type="entry name" value="RHOMBOID PROTEASE"/>
    <property type="match status" value="1"/>
</dbReference>
<gene>
    <name evidence="10" type="ORF">FWILDA_LOCUS10028</name>
</gene>
<evidence type="ECO:0000256" key="8">
    <source>
        <dbReference type="SAM" id="Phobius"/>
    </source>
</evidence>
<dbReference type="PROSITE" id="PS50920">
    <property type="entry name" value="SOLCAR"/>
    <property type="match status" value="2"/>
</dbReference>
<dbReference type="EMBL" id="CAMKVN010002486">
    <property type="protein sequence ID" value="CAI2181324.1"/>
    <property type="molecule type" value="Genomic_DNA"/>
</dbReference>
<feature type="transmembrane region" description="Helical" evidence="8">
    <location>
        <begin position="604"/>
        <end position="623"/>
    </location>
</feature>
<dbReference type="Gene3D" id="1.50.40.10">
    <property type="entry name" value="Mitochondrial carrier domain"/>
    <property type="match status" value="1"/>
</dbReference>
<reference evidence="10" key="1">
    <citation type="submission" date="2022-08" db="EMBL/GenBank/DDBJ databases">
        <authorList>
            <person name="Kallberg Y."/>
            <person name="Tangrot J."/>
            <person name="Rosling A."/>
        </authorList>
    </citation>
    <scope>NUCLEOTIDE SEQUENCE</scope>
    <source>
        <strain evidence="10">Wild A</strain>
    </source>
</reference>
<keyword evidence="4" id="KW-0378">Hydrolase</keyword>
<comment type="caution">
    <text evidence="10">The sequence shown here is derived from an EMBL/GenBank/DDBJ whole genome shotgun (WGS) entry which is preliminary data.</text>
</comment>
<keyword evidence="11" id="KW-1185">Reference proteome</keyword>
<evidence type="ECO:0000256" key="3">
    <source>
        <dbReference type="ARBA" id="ARBA00022692"/>
    </source>
</evidence>
<comment type="similarity">
    <text evidence="2">Belongs to the peptidase S54 family.</text>
</comment>
<feature type="transmembrane region" description="Helical" evidence="8">
    <location>
        <begin position="15"/>
        <end position="37"/>
    </location>
</feature>
<feature type="transmembrane region" description="Helical" evidence="8">
    <location>
        <begin position="474"/>
        <end position="491"/>
    </location>
</feature>
<dbReference type="Proteomes" id="UP001153678">
    <property type="component" value="Unassembled WGS sequence"/>
</dbReference>
<feature type="non-terminal residue" evidence="10">
    <location>
        <position position="668"/>
    </location>
</feature>
<dbReference type="Pfam" id="PF00153">
    <property type="entry name" value="Mito_carr"/>
    <property type="match status" value="2"/>
</dbReference>
<dbReference type="GO" id="GO:0016020">
    <property type="term" value="C:membrane"/>
    <property type="evidence" value="ECO:0007669"/>
    <property type="project" value="UniProtKB-SubCell"/>
</dbReference>
<organism evidence="10 11">
    <name type="scientific">Funneliformis geosporum</name>
    <dbReference type="NCBI Taxonomy" id="1117311"/>
    <lineage>
        <taxon>Eukaryota</taxon>
        <taxon>Fungi</taxon>
        <taxon>Fungi incertae sedis</taxon>
        <taxon>Mucoromycota</taxon>
        <taxon>Glomeromycotina</taxon>
        <taxon>Glomeromycetes</taxon>
        <taxon>Glomerales</taxon>
        <taxon>Glomeraceae</taxon>
        <taxon>Funneliformis</taxon>
    </lineage>
</organism>
<evidence type="ECO:0000256" key="1">
    <source>
        <dbReference type="ARBA" id="ARBA00004141"/>
    </source>
</evidence>
<feature type="repeat" description="Solcar" evidence="7">
    <location>
        <begin position="137"/>
        <end position="224"/>
    </location>
</feature>
<keyword evidence="6 7" id="KW-0472">Membrane</keyword>
<dbReference type="InterPro" id="IPR050925">
    <property type="entry name" value="Rhomboid_protease_S54"/>
</dbReference>
<evidence type="ECO:0000313" key="11">
    <source>
        <dbReference type="Proteomes" id="UP001153678"/>
    </source>
</evidence>
<evidence type="ECO:0000313" key="10">
    <source>
        <dbReference type="EMBL" id="CAI2181324.1"/>
    </source>
</evidence>
<evidence type="ECO:0000256" key="5">
    <source>
        <dbReference type="ARBA" id="ARBA00022989"/>
    </source>
</evidence>
<feature type="transmembrane region" description="Helical" evidence="8">
    <location>
        <begin position="524"/>
        <end position="545"/>
    </location>
</feature>
<dbReference type="Pfam" id="PF01694">
    <property type="entry name" value="Rhomboid"/>
    <property type="match status" value="1"/>
</dbReference>
<feature type="transmembrane region" description="Helical" evidence="8">
    <location>
        <begin position="97"/>
        <end position="118"/>
    </location>
</feature>
<keyword evidence="5 8" id="KW-1133">Transmembrane helix</keyword>
<dbReference type="FunFam" id="1.20.1540.10:FF:000012">
    <property type="entry name" value="Rhomboid family protein"/>
    <property type="match status" value="1"/>
</dbReference>
<accession>A0A9W4STU1</accession>
<comment type="subcellular location">
    <subcellularLocation>
        <location evidence="1">Membrane</location>
        <topology evidence="1">Multi-pass membrane protein</topology>
    </subcellularLocation>
</comment>
<feature type="transmembrane region" description="Helical" evidence="8">
    <location>
        <begin position="629"/>
        <end position="653"/>
    </location>
</feature>
<dbReference type="InterPro" id="IPR018108">
    <property type="entry name" value="MCP_transmembrane"/>
</dbReference>
<dbReference type="InterPro" id="IPR035952">
    <property type="entry name" value="Rhomboid-like_sf"/>
</dbReference>
<feature type="repeat" description="Solcar" evidence="7">
    <location>
        <begin position="247"/>
        <end position="343"/>
    </location>
</feature>
<protein>
    <submittedName>
        <fullName evidence="10">741_t:CDS:1</fullName>
    </submittedName>
</protein>
<dbReference type="PANTHER" id="PTHR43731:SF14">
    <property type="entry name" value="PRESENILIN-ASSOCIATED RHOMBOID-LIKE PROTEIN, MITOCHONDRIAL"/>
    <property type="match status" value="1"/>
</dbReference>